<reference evidence="1 2" key="1">
    <citation type="submission" date="2019-10" db="EMBL/GenBank/DDBJ databases">
        <title>Genome diversity of Sutterella seckii.</title>
        <authorList>
            <person name="Chaplin A.V."/>
            <person name="Sokolova S.R."/>
            <person name="Mosin K.A."/>
            <person name="Ivanova E.L."/>
            <person name="Kochetkova T.O."/>
            <person name="Goltsov A.Y."/>
            <person name="Trofimov D.Y."/>
            <person name="Efimov B.A."/>
        </authorList>
    </citation>
    <scope>NUCLEOTIDE SEQUENCE [LARGE SCALE GENOMIC DNA]</scope>
    <source>
        <strain evidence="1 2">ASD393</strain>
    </source>
</reference>
<dbReference type="AlphaFoldDB" id="A0A6I1EXD4"/>
<comment type="caution">
    <text evidence="1">The sequence shown here is derived from an EMBL/GenBank/DDBJ whole genome shotgun (WGS) entry which is preliminary data.</text>
</comment>
<proteinExistence type="predicted"/>
<name>A0A6I1EXD4_9BURK</name>
<protein>
    <submittedName>
        <fullName evidence="1">Uncharacterized protein</fullName>
    </submittedName>
</protein>
<evidence type="ECO:0000313" key="1">
    <source>
        <dbReference type="EMBL" id="KAB7659401.1"/>
    </source>
</evidence>
<gene>
    <name evidence="1" type="ORF">GBM95_07005</name>
</gene>
<dbReference type="Proteomes" id="UP000430564">
    <property type="component" value="Unassembled WGS sequence"/>
</dbReference>
<evidence type="ECO:0000313" key="2">
    <source>
        <dbReference type="Proteomes" id="UP000430564"/>
    </source>
</evidence>
<dbReference type="RefSeq" id="WP_152158447.1">
    <property type="nucleotide sequence ID" value="NZ_WEHX01000040.1"/>
</dbReference>
<accession>A0A6I1EXD4</accession>
<sequence length="88" mass="9672">MFLVTLLSGCSAAIQYHPVVGYIDGQYTEDIGEEAALKRLIVKKVKEVSGSGVIRTSCSSGRGDSYFVGNVLITDTDIKDEYVVFRYQ</sequence>
<dbReference type="EMBL" id="WEHX01000040">
    <property type="protein sequence ID" value="KAB7659401.1"/>
    <property type="molecule type" value="Genomic_DNA"/>
</dbReference>
<dbReference type="OrthoDB" id="9927899at2"/>
<organism evidence="1 2">
    <name type="scientific">Sutterella seckii</name>
    <dbReference type="NCBI Taxonomy" id="1944635"/>
    <lineage>
        <taxon>Bacteria</taxon>
        <taxon>Pseudomonadati</taxon>
        <taxon>Pseudomonadota</taxon>
        <taxon>Betaproteobacteria</taxon>
        <taxon>Burkholderiales</taxon>
        <taxon>Sutterellaceae</taxon>
        <taxon>Sutterella</taxon>
    </lineage>
</organism>